<comment type="caution">
    <text evidence="1">The sequence shown here is derived from an EMBL/GenBank/DDBJ whole genome shotgun (WGS) entry which is preliminary data.</text>
</comment>
<dbReference type="EMBL" id="CM039176">
    <property type="protein sequence ID" value="KAH9714091.1"/>
    <property type="molecule type" value="Genomic_DNA"/>
</dbReference>
<keyword evidence="2" id="KW-1185">Reference proteome</keyword>
<gene>
    <name evidence="1" type="ORF">KPL71_020552</name>
</gene>
<protein>
    <submittedName>
        <fullName evidence="1">Clavaminate synthase-like protein</fullName>
    </submittedName>
</protein>
<sequence length="491" mass="55710">MRNGHGEKSVWRRSSRAHSLRFWGQSSAVVPGQIQDLGLLATPMLLKNEQKAPKFYCYYFCYYFFRAEATPFSIETIAFTTTLDEFEAFSMETRASCGETHGERERKSTVKTEHGEKRESGGGESQQREHREHLVATQTRLDFSSNSMADHFAEIKLAEQKSYNSIPFPWVLTPNSTTNLSFLTETIRTQKPFLESLLLKAGAVLLRGFDVKTANDFNDVVEAFGYEELPYVGGAAPRSHVVGRVFTANESSLDRNIPFHQEMALLPQFPSKLFFFCEVEPVSGGETPIVLSHIVYERMKQSYPEFVQQLEQDGLIYTRIYQEKDDLTSPTGRGWKSIFLTEDKSLAEERSIIHEQQVSIASKPKSQFGLRAANLGLKLEWMEDGGVKTVLGPIPAVTYDKIRQRKIWFNSIVMAYTCWKDTQNDPVKAVTFGNGSPLPEDIVYDCMKILEEECVAIPWQNGDVLLIDNLAVLHARRSSSRPRHILASLCK</sequence>
<dbReference type="Proteomes" id="UP000829398">
    <property type="component" value="Chromosome 7"/>
</dbReference>
<evidence type="ECO:0000313" key="1">
    <source>
        <dbReference type="EMBL" id="KAH9714091.1"/>
    </source>
</evidence>
<evidence type="ECO:0000313" key="2">
    <source>
        <dbReference type="Proteomes" id="UP000829398"/>
    </source>
</evidence>
<accession>A0ACB8J8M1</accession>
<reference evidence="2" key="1">
    <citation type="journal article" date="2023" name="Hortic. Res.">
        <title>A chromosome-level phased genome enabling allele-level studies in sweet orange: a case study on citrus Huanglongbing tolerance.</title>
        <authorList>
            <person name="Wu B."/>
            <person name="Yu Q."/>
            <person name="Deng Z."/>
            <person name="Duan Y."/>
            <person name="Luo F."/>
            <person name="Gmitter F. Jr."/>
        </authorList>
    </citation>
    <scope>NUCLEOTIDE SEQUENCE [LARGE SCALE GENOMIC DNA]</scope>
    <source>
        <strain evidence="2">cv. Valencia</strain>
    </source>
</reference>
<organism evidence="1 2">
    <name type="scientific">Citrus sinensis</name>
    <name type="common">Sweet orange</name>
    <name type="synonym">Citrus aurantium var. sinensis</name>
    <dbReference type="NCBI Taxonomy" id="2711"/>
    <lineage>
        <taxon>Eukaryota</taxon>
        <taxon>Viridiplantae</taxon>
        <taxon>Streptophyta</taxon>
        <taxon>Embryophyta</taxon>
        <taxon>Tracheophyta</taxon>
        <taxon>Spermatophyta</taxon>
        <taxon>Magnoliopsida</taxon>
        <taxon>eudicotyledons</taxon>
        <taxon>Gunneridae</taxon>
        <taxon>Pentapetalae</taxon>
        <taxon>rosids</taxon>
        <taxon>malvids</taxon>
        <taxon>Sapindales</taxon>
        <taxon>Rutaceae</taxon>
        <taxon>Aurantioideae</taxon>
        <taxon>Citrus</taxon>
    </lineage>
</organism>
<name>A0ACB8J8M1_CITSI</name>
<proteinExistence type="predicted"/>